<dbReference type="SMART" id="SM00358">
    <property type="entry name" value="DSRM"/>
    <property type="match status" value="1"/>
</dbReference>
<dbReference type="AlphaFoldDB" id="A0A9W9DK56"/>
<protein>
    <recommendedName>
        <fullName evidence="2">DRBM domain-containing protein</fullName>
    </recommendedName>
</protein>
<comment type="caution">
    <text evidence="3">The sequence shown here is derived from an EMBL/GenBank/DDBJ whole genome shotgun (WGS) entry which is preliminary data.</text>
</comment>
<proteinExistence type="predicted"/>
<evidence type="ECO:0000313" key="3">
    <source>
        <dbReference type="EMBL" id="KAJ4474630.1"/>
    </source>
</evidence>
<organism evidence="3 4">
    <name type="scientific">Lentinula lateritia</name>
    <dbReference type="NCBI Taxonomy" id="40482"/>
    <lineage>
        <taxon>Eukaryota</taxon>
        <taxon>Fungi</taxon>
        <taxon>Dikarya</taxon>
        <taxon>Basidiomycota</taxon>
        <taxon>Agaricomycotina</taxon>
        <taxon>Agaricomycetes</taxon>
        <taxon>Agaricomycetidae</taxon>
        <taxon>Agaricales</taxon>
        <taxon>Marasmiineae</taxon>
        <taxon>Omphalotaceae</taxon>
        <taxon>Lentinula</taxon>
    </lineage>
</organism>
<dbReference type="EMBL" id="JANVFS010000023">
    <property type="protein sequence ID" value="KAJ4474630.1"/>
    <property type="molecule type" value="Genomic_DNA"/>
</dbReference>
<keyword evidence="1" id="KW-0694">RNA-binding</keyword>
<reference evidence="3" key="2">
    <citation type="journal article" date="2023" name="Proc. Natl. Acad. Sci. U.S.A.">
        <title>A global phylogenomic analysis of the shiitake genus Lentinula.</title>
        <authorList>
            <person name="Sierra-Patev S."/>
            <person name="Min B."/>
            <person name="Naranjo-Ortiz M."/>
            <person name="Looney B."/>
            <person name="Konkel Z."/>
            <person name="Slot J.C."/>
            <person name="Sakamoto Y."/>
            <person name="Steenwyk J.L."/>
            <person name="Rokas A."/>
            <person name="Carro J."/>
            <person name="Camarero S."/>
            <person name="Ferreira P."/>
            <person name="Molpeceres G."/>
            <person name="Ruiz-Duenas F.J."/>
            <person name="Serrano A."/>
            <person name="Henrissat B."/>
            <person name="Drula E."/>
            <person name="Hughes K.W."/>
            <person name="Mata J.L."/>
            <person name="Ishikawa N.K."/>
            <person name="Vargas-Isla R."/>
            <person name="Ushijima S."/>
            <person name="Smith C.A."/>
            <person name="Donoghue J."/>
            <person name="Ahrendt S."/>
            <person name="Andreopoulos W."/>
            <person name="He G."/>
            <person name="LaButti K."/>
            <person name="Lipzen A."/>
            <person name="Ng V."/>
            <person name="Riley R."/>
            <person name="Sandor L."/>
            <person name="Barry K."/>
            <person name="Martinez A.T."/>
            <person name="Xiao Y."/>
            <person name="Gibbons J.G."/>
            <person name="Terashima K."/>
            <person name="Grigoriev I.V."/>
            <person name="Hibbett D."/>
        </authorList>
    </citation>
    <scope>NUCLEOTIDE SEQUENCE</scope>
    <source>
        <strain evidence="3">Sp2 HRB7682 ss15</strain>
    </source>
</reference>
<name>A0A9W9DK56_9AGAR</name>
<dbReference type="GO" id="GO:0003723">
    <property type="term" value="F:RNA binding"/>
    <property type="evidence" value="ECO:0007669"/>
    <property type="project" value="UniProtKB-UniRule"/>
</dbReference>
<dbReference type="Pfam" id="PF00035">
    <property type="entry name" value="dsrm"/>
    <property type="match status" value="1"/>
</dbReference>
<accession>A0A9W9DK56</accession>
<sequence length="87" mass="9451">MNPILPSPLISTISLSMDEFVHALNNLAQSRHLTVYYSDTHTGTQHAGVWLSIVYINGVEHGRGTGTSRKDAHAAAAKEALRVLELV</sequence>
<dbReference type="InterPro" id="IPR014720">
    <property type="entry name" value="dsRBD_dom"/>
</dbReference>
<evidence type="ECO:0000259" key="2">
    <source>
        <dbReference type="PROSITE" id="PS50137"/>
    </source>
</evidence>
<feature type="domain" description="DRBM" evidence="2">
    <location>
        <begin position="19"/>
        <end position="86"/>
    </location>
</feature>
<dbReference type="PROSITE" id="PS50137">
    <property type="entry name" value="DS_RBD"/>
    <property type="match status" value="1"/>
</dbReference>
<gene>
    <name evidence="3" type="ORF">C8J55DRAFT_562456</name>
</gene>
<dbReference type="Proteomes" id="UP001150238">
    <property type="component" value="Unassembled WGS sequence"/>
</dbReference>
<dbReference type="SUPFAM" id="SSF54768">
    <property type="entry name" value="dsRNA-binding domain-like"/>
    <property type="match status" value="1"/>
</dbReference>
<evidence type="ECO:0000313" key="4">
    <source>
        <dbReference type="Proteomes" id="UP001150238"/>
    </source>
</evidence>
<evidence type="ECO:0000256" key="1">
    <source>
        <dbReference type="PROSITE-ProRule" id="PRU00266"/>
    </source>
</evidence>
<dbReference type="Gene3D" id="3.30.160.20">
    <property type="match status" value="1"/>
</dbReference>
<reference evidence="3" key="1">
    <citation type="submission" date="2022-08" db="EMBL/GenBank/DDBJ databases">
        <authorList>
            <consortium name="DOE Joint Genome Institute"/>
            <person name="Min B."/>
            <person name="Riley R."/>
            <person name="Sierra-Patev S."/>
            <person name="Naranjo-Ortiz M."/>
            <person name="Looney B."/>
            <person name="Konkel Z."/>
            <person name="Slot J.C."/>
            <person name="Sakamoto Y."/>
            <person name="Steenwyk J.L."/>
            <person name="Rokas A."/>
            <person name="Carro J."/>
            <person name="Camarero S."/>
            <person name="Ferreira P."/>
            <person name="Molpeceres G."/>
            <person name="Ruiz-Duenas F.J."/>
            <person name="Serrano A."/>
            <person name="Henrissat B."/>
            <person name="Drula E."/>
            <person name="Hughes K.W."/>
            <person name="Mata J.L."/>
            <person name="Ishikawa N.K."/>
            <person name="Vargas-Isla R."/>
            <person name="Ushijima S."/>
            <person name="Smith C.A."/>
            <person name="Ahrendt S."/>
            <person name="Andreopoulos W."/>
            <person name="He G."/>
            <person name="Labutti K."/>
            <person name="Lipzen A."/>
            <person name="Ng V."/>
            <person name="Sandor L."/>
            <person name="Barry K."/>
            <person name="Martinez A.T."/>
            <person name="Xiao Y."/>
            <person name="Gibbons J.G."/>
            <person name="Terashima K."/>
            <person name="Hibbett D.S."/>
            <person name="Grigoriev I.V."/>
        </authorList>
    </citation>
    <scope>NUCLEOTIDE SEQUENCE</scope>
    <source>
        <strain evidence="3">Sp2 HRB7682 ss15</strain>
    </source>
</reference>